<evidence type="ECO:0000313" key="3">
    <source>
        <dbReference type="EMBL" id="KAF0526279.1"/>
    </source>
</evidence>
<keyword evidence="1" id="KW-1133">Transmembrane helix</keyword>
<feature type="transmembrane region" description="Helical" evidence="1">
    <location>
        <begin position="741"/>
        <end position="765"/>
    </location>
</feature>
<accession>A0A8H4ARV0</accession>
<dbReference type="Proteomes" id="UP000439903">
    <property type="component" value="Unassembled WGS sequence"/>
</dbReference>
<sequence>MRSTSILYNFIVLYLLFSLLITLTESQNYFNYTESKLGDQNIPPLIADIKTYDDGTILVHIIRNESKQTDECSKIHGMSLEQKLRIRIISINGTVKEIDPKLNLDPINSINYCLLNGDKYKISKPNNIITYLNDTKNNNFSILHNLVNPITIYPLQKPFILVTYVNTTNSSDPTSYKECGEVIDWDGNSRSNMCFNPDDSGAWINSTIRLNANKKLGFLRFAHSTYSNGTIYRIWRQYSIDDNGNLTYLTNVTYLMPNFGNAALNFSYSLITIVPTIDSGYLAIFQYTQRNNNHSLTAYGGLCANLIRYNQTVQTSRSIDIYPLVHSDSIIKSVYCDEANIMITCIIFLSSNTTTYYIQIYITSSGSETEPPTIHQSQQGLSAKIMPVGGYILGATVYDNNDNDNNAYYYIHAYDDINNTLSLPEESFLTNNFGVNAITQNNTFLLASPYTNDNITWSLLTIPLPLSNKTRDHNYDNVLINETIPSINATIDLSTAFLNITFFCPIEFSTSKSNITIYKASDNSIRQRVSATMNDFCKINPDGLTINIKIINSTFNEYDEQYFVTMDHNFVQNIKQDEPVKGIHDDNVIIGSVLLTQEASKKFENLETNQSAYIDNLLNEVAKKVPINRSCIRTDNITHSSIYNQIAILISIDTRNIETKRTASKILLDLNTMIIHKNITSFSLGITNDLDQDYGFQPIRNVWKDNNVQIMTIIGIIIFIIFCLLFPILIHKMKSKKFEILGSAILKLGLIIPNFILSVNFTFHYSYNVPKFFCPSIFVLGVPLVINFFIAIYTIYIGIKNPFIGANFKEWVMKYRSLVIMLTILAVTDYEYLIILKDISIFTKKLYHYEQINLFNMLEHIFGDAILWGAFFDIFFRDIPQIVIQVSNSSL</sequence>
<name>A0A8H4ARV0_GIGMA</name>
<dbReference type="OrthoDB" id="10397991at2759"/>
<evidence type="ECO:0000256" key="1">
    <source>
        <dbReference type="SAM" id="Phobius"/>
    </source>
</evidence>
<keyword evidence="1" id="KW-0812">Transmembrane</keyword>
<gene>
    <name evidence="3" type="ORF">F8M41_014110</name>
</gene>
<feature type="transmembrane region" description="Helical" evidence="1">
    <location>
        <begin position="777"/>
        <end position="797"/>
    </location>
</feature>
<keyword evidence="4" id="KW-1185">Reference proteome</keyword>
<protein>
    <recommendedName>
        <fullName evidence="5">G-protein coupled receptors family 3 profile domain-containing protein</fullName>
    </recommendedName>
</protein>
<feature type="transmembrane region" description="Helical" evidence="1">
    <location>
        <begin position="708"/>
        <end position="729"/>
    </location>
</feature>
<proteinExistence type="predicted"/>
<keyword evidence="2" id="KW-0732">Signal</keyword>
<evidence type="ECO:0000313" key="4">
    <source>
        <dbReference type="Proteomes" id="UP000439903"/>
    </source>
</evidence>
<keyword evidence="1" id="KW-0472">Membrane</keyword>
<feature type="signal peptide" evidence="2">
    <location>
        <begin position="1"/>
        <end position="26"/>
    </location>
</feature>
<evidence type="ECO:0008006" key="5">
    <source>
        <dbReference type="Google" id="ProtNLM"/>
    </source>
</evidence>
<organism evidence="3 4">
    <name type="scientific">Gigaspora margarita</name>
    <dbReference type="NCBI Taxonomy" id="4874"/>
    <lineage>
        <taxon>Eukaryota</taxon>
        <taxon>Fungi</taxon>
        <taxon>Fungi incertae sedis</taxon>
        <taxon>Mucoromycota</taxon>
        <taxon>Glomeromycotina</taxon>
        <taxon>Glomeromycetes</taxon>
        <taxon>Diversisporales</taxon>
        <taxon>Gigasporaceae</taxon>
        <taxon>Gigaspora</taxon>
    </lineage>
</organism>
<dbReference type="EMBL" id="WTPW01000288">
    <property type="protein sequence ID" value="KAF0526279.1"/>
    <property type="molecule type" value="Genomic_DNA"/>
</dbReference>
<feature type="chain" id="PRO_5034707100" description="G-protein coupled receptors family 3 profile domain-containing protein" evidence="2">
    <location>
        <begin position="27"/>
        <end position="891"/>
    </location>
</feature>
<dbReference type="AlphaFoldDB" id="A0A8H4ARV0"/>
<reference evidence="3 4" key="1">
    <citation type="journal article" date="2019" name="Environ. Microbiol.">
        <title>At the nexus of three kingdoms: the genome of the mycorrhizal fungus Gigaspora margarita provides insights into plant, endobacterial and fungal interactions.</title>
        <authorList>
            <person name="Venice F."/>
            <person name="Ghignone S."/>
            <person name="Salvioli di Fossalunga A."/>
            <person name="Amselem J."/>
            <person name="Novero M."/>
            <person name="Xianan X."/>
            <person name="Sedzielewska Toro K."/>
            <person name="Morin E."/>
            <person name="Lipzen A."/>
            <person name="Grigoriev I.V."/>
            <person name="Henrissat B."/>
            <person name="Martin F.M."/>
            <person name="Bonfante P."/>
        </authorList>
    </citation>
    <scope>NUCLEOTIDE SEQUENCE [LARGE SCALE GENOMIC DNA]</scope>
    <source>
        <strain evidence="3 4">BEG34</strain>
    </source>
</reference>
<evidence type="ECO:0000256" key="2">
    <source>
        <dbReference type="SAM" id="SignalP"/>
    </source>
</evidence>
<feature type="transmembrane region" description="Helical" evidence="1">
    <location>
        <begin position="818"/>
        <end position="835"/>
    </location>
</feature>
<comment type="caution">
    <text evidence="3">The sequence shown here is derived from an EMBL/GenBank/DDBJ whole genome shotgun (WGS) entry which is preliminary data.</text>
</comment>